<keyword evidence="1" id="KW-0732">Signal</keyword>
<dbReference type="Gene3D" id="2.80.10.50">
    <property type="match status" value="1"/>
</dbReference>
<comment type="caution">
    <text evidence="2">The sequence shown here is derived from an EMBL/GenBank/DDBJ whole genome shotgun (WGS) entry which is preliminary data.</text>
</comment>
<protein>
    <submittedName>
        <fullName evidence="2">Uncharacterized protein</fullName>
    </submittedName>
</protein>
<dbReference type="EMBL" id="MLYV02000770">
    <property type="protein sequence ID" value="PSR77860.1"/>
    <property type="molecule type" value="Genomic_DNA"/>
</dbReference>
<dbReference type="AlphaFoldDB" id="A0A2R6NVT7"/>
<organism evidence="2 3">
    <name type="scientific">Hermanssonia centrifuga</name>
    <dbReference type="NCBI Taxonomy" id="98765"/>
    <lineage>
        <taxon>Eukaryota</taxon>
        <taxon>Fungi</taxon>
        <taxon>Dikarya</taxon>
        <taxon>Basidiomycota</taxon>
        <taxon>Agaricomycotina</taxon>
        <taxon>Agaricomycetes</taxon>
        <taxon>Polyporales</taxon>
        <taxon>Meruliaceae</taxon>
        <taxon>Hermanssonia</taxon>
    </lineage>
</organism>
<accession>A0A2R6NVT7</accession>
<dbReference type="InterPro" id="IPR031755">
    <property type="entry name" value="Inhibitor_I66"/>
</dbReference>
<reference evidence="2 3" key="1">
    <citation type="submission" date="2018-02" db="EMBL/GenBank/DDBJ databases">
        <title>Genome sequence of the basidiomycete white-rot fungus Phlebia centrifuga.</title>
        <authorList>
            <person name="Granchi Z."/>
            <person name="Peng M."/>
            <person name="de Vries R.P."/>
            <person name="Hilden K."/>
            <person name="Makela M.R."/>
            <person name="Grigoriev I."/>
            <person name="Riley R."/>
        </authorList>
    </citation>
    <scope>NUCLEOTIDE SEQUENCE [LARGE SCALE GENOMIC DNA]</scope>
    <source>
        <strain evidence="2 3">FBCC195</strain>
    </source>
</reference>
<evidence type="ECO:0000313" key="2">
    <source>
        <dbReference type="EMBL" id="PSR77860.1"/>
    </source>
</evidence>
<name>A0A2R6NVT7_9APHY</name>
<sequence>MLTKLQSHLLPLLLVLIASTCSVSAALDVSEPTPVKFTTGFYMIHSDTVSEYRVGMHPDSDPSSSTPKEVITIPKDTDMPQELYRWYIEELEDDPDSYYFYLDGAVATSNALNIYVDPTAVPDADAEIWRIFASPKKNYYT</sequence>
<feature type="chain" id="PRO_5015312820" evidence="1">
    <location>
        <begin position="26"/>
        <end position="141"/>
    </location>
</feature>
<evidence type="ECO:0000256" key="1">
    <source>
        <dbReference type="SAM" id="SignalP"/>
    </source>
</evidence>
<dbReference type="Pfam" id="PF16850">
    <property type="entry name" value="Inhibitor_I66"/>
    <property type="match status" value="1"/>
</dbReference>
<feature type="signal peptide" evidence="1">
    <location>
        <begin position="1"/>
        <end position="25"/>
    </location>
</feature>
<dbReference type="GO" id="GO:0004867">
    <property type="term" value="F:serine-type endopeptidase inhibitor activity"/>
    <property type="evidence" value="ECO:0007669"/>
    <property type="project" value="InterPro"/>
</dbReference>
<evidence type="ECO:0000313" key="3">
    <source>
        <dbReference type="Proteomes" id="UP000186601"/>
    </source>
</evidence>
<gene>
    <name evidence="2" type="ORF">PHLCEN_2v7681</name>
</gene>
<dbReference type="Proteomes" id="UP000186601">
    <property type="component" value="Unassembled WGS sequence"/>
</dbReference>
<keyword evidence="3" id="KW-1185">Reference proteome</keyword>
<proteinExistence type="predicted"/>